<keyword evidence="2" id="KW-1185">Reference proteome</keyword>
<sequence>MSIEYYVSFEPVLLTREELLEPVLEILYEMDAKIDTSFDRLEFKNGKFQYTYEDINYPSLISIFELTKNWDGIQINFVCTEKLCNLIIINDDKSSNTLILSEPGSLFEWQWFEQSNYVQLVNRLINSMKILGANFCILEPGWTQRSRTQKDIEKWLFDLGQGIKRDWELVIIKNETLSESIPDFTKTDYHLKILKEKELLMISKSPFKDVLF</sequence>
<dbReference type="HOGENOM" id="CLU_1299247_0_0_6"/>
<dbReference type="Proteomes" id="UP000031623">
    <property type="component" value="Chromosome"/>
</dbReference>
<reference evidence="1" key="1">
    <citation type="journal article" date="2014" name="ISME J.">
        <title>Ecophysiology of Thioploca ingrica as revealed by the complete genome sequence supplemented with proteomic evidence.</title>
        <authorList>
            <person name="Kojima H."/>
            <person name="Ogura Y."/>
            <person name="Yamamoto N."/>
            <person name="Togashi T."/>
            <person name="Mori H."/>
            <person name="Watanabe T."/>
            <person name="Nemoto F."/>
            <person name="Kurokawa K."/>
            <person name="Hayashi T."/>
            <person name="Fukui M."/>
        </authorList>
    </citation>
    <scope>NUCLEOTIDE SEQUENCE [LARGE SCALE GENOMIC DNA]</scope>
</reference>
<dbReference type="KEGG" id="tig:THII_0994"/>
<dbReference type="AlphaFoldDB" id="A0A090BUL0"/>
<organism evidence="1 2">
    <name type="scientific">Thioploca ingrica</name>
    <dbReference type="NCBI Taxonomy" id="40754"/>
    <lineage>
        <taxon>Bacteria</taxon>
        <taxon>Pseudomonadati</taxon>
        <taxon>Pseudomonadota</taxon>
        <taxon>Gammaproteobacteria</taxon>
        <taxon>Thiotrichales</taxon>
        <taxon>Thiotrichaceae</taxon>
        <taxon>Thioploca</taxon>
    </lineage>
</organism>
<accession>A0A090BUL0</accession>
<gene>
    <name evidence="1" type="ORF">THII_0994</name>
</gene>
<name>A0A090BUL0_9GAMM</name>
<evidence type="ECO:0000313" key="1">
    <source>
        <dbReference type="EMBL" id="BAP55291.1"/>
    </source>
</evidence>
<dbReference type="STRING" id="40754.THII_0994"/>
<protein>
    <submittedName>
        <fullName evidence="1">Uncharacterized protein</fullName>
    </submittedName>
</protein>
<proteinExistence type="predicted"/>
<evidence type="ECO:0000313" key="2">
    <source>
        <dbReference type="Proteomes" id="UP000031623"/>
    </source>
</evidence>
<dbReference type="EMBL" id="AP014633">
    <property type="protein sequence ID" value="BAP55291.1"/>
    <property type="molecule type" value="Genomic_DNA"/>
</dbReference>